<keyword evidence="3" id="KW-1185">Reference proteome</keyword>
<protein>
    <submittedName>
        <fullName evidence="2">Protein LNK1-like isoform X1</fullName>
    </submittedName>
</protein>
<dbReference type="AlphaFoldDB" id="A0ABD1FR53"/>
<feature type="compositionally biased region" description="Polar residues" evidence="1">
    <location>
        <begin position="353"/>
        <end position="362"/>
    </location>
</feature>
<gene>
    <name evidence="2" type="ORF">AAHA92_30517</name>
</gene>
<comment type="caution">
    <text evidence="2">The sequence shown here is derived from an EMBL/GenBank/DDBJ whole genome shotgun (WGS) entry which is preliminary data.</text>
</comment>
<dbReference type="Proteomes" id="UP001567538">
    <property type="component" value="Unassembled WGS sequence"/>
</dbReference>
<feature type="region of interest" description="Disordered" evidence="1">
    <location>
        <begin position="316"/>
        <end position="366"/>
    </location>
</feature>
<evidence type="ECO:0000313" key="2">
    <source>
        <dbReference type="EMBL" id="KAL1534329.1"/>
    </source>
</evidence>
<accession>A0ABD1FR53</accession>
<dbReference type="EMBL" id="JBEAFC010000012">
    <property type="protein sequence ID" value="KAL1534329.1"/>
    <property type="molecule type" value="Genomic_DNA"/>
</dbReference>
<feature type="compositionally biased region" description="Low complexity" evidence="1">
    <location>
        <begin position="406"/>
        <end position="421"/>
    </location>
</feature>
<dbReference type="PANTHER" id="PTHR33334:SF8">
    <property type="entry name" value="PROTEIN LNK1"/>
    <property type="match status" value="1"/>
</dbReference>
<sequence>MTDSHMYEFEDIGWDDLCQSDDHIVPRTLEDHSLLRDSCKKPHCEETNITYNTEDSYSTGYVDQGSEEGKLSSSSKRKYIMMERDSWSDVPSGVFSSSADADSIKDASSLASEKTTSLSHVHENSNTDTHGNQFCVDGTIVGIGTTGSLNNSSTDPLGGTTHASSDLNFFENDEVKDSSDFFNFGWPEIENFEDVDRIFRSCDSTFGLGASREDEFPWYSPSDNLGGTGELVNSDVKFPPPELNSVENISSNHGFLKAHSSNDGDVMGAPIRLRDNSWISEKPDSYVSFADGSAIANGEQGFTPRAHLNGHQKQVKLQNQSGGKIKEHKYGNGTSKLPDEAVQSPSRAKPRQAFSSQQQPNNVLAPDSCNYLQNHLFYVHPDNSHSSDLTSVNPTSSAVKTEANELTSSSTRDSSHTSHLLPSVDGSHDLSLPLPVPTGTGKGVKLHSRQSLVNSNIKPASLVVQATSSDPGSLTEETHYARCKSDNHNDSAEVCHFIPAELGFSNAQESSTSSDMDDVSLEAASFCQLQLVMEKLDLRTKICIRDSLYRLARSAEQRHNHANSNSSFDDGRDATGTLATEGEKSFMDIETDTNPVDRSVAHLLFHRPSESPPAPAQDSLPFKSPSMVRGSDTSRPAMKTLIDSEEADVTQRSLTTDCKQLLSQS</sequence>
<evidence type="ECO:0000256" key="1">
    <source>
        <dbReference type="SAM" id="MobiDB-lite"/>
    </source>
</evidence>
<organism evidence="2 3">
    <name type="scientific">Salvia divinorum</name>
    <name type="common">Maria pastora</name>
    <name type="synonym">Diviner's sage</name>
    <dbReference type="NCBI Taxonomy" id="28513"/>
    <lineage>
        <taxon>Eukaryota</taxon>
        <taxon>Viridiplantae</taxon>
        <taxon>Streptophyta</taxon>
        <taxon>Embryophyta</taxon>
        <taxon>Tracheophyta</taxon>
        <taxon>Spermatophyta</taxon>
        <taxon>Magnoliopsida</taxon>
        <taxon>eudicotyledons</taxon>
        <taxon>Gunneridae</taxon>
        <taxon>Pentapetalae</taxon>
        <taxon>asterids</taxon>
        <taxon>lamiids</taxon>
        <taxon>Lamiales</taxon>
        <taxon>Lamiaceae</taxon>
        <taxon>Nepetoideae</taxon>
        <taxon>Mentheae</taxon>
        <taxon>Salviinae</taxon>
        <taxon>Salvia</taxon>
        <taxon>Salvia subgen. Calosphace</taxon>
    </lineage>
</organism>
<proteinExistence type="predicted"/>
<feature type="region of interest" description="Disordered" evidence="1">
    <location>
        <begin position="607"/>
        <end position="665"/>
    </location>
</feature>
<feature type="region of interest" description="Disordered" evidence="1">
    <location>
        <begin position="385"/>
        <end position="431"/>
    </location>
</feature>
<dbReference type="PANTHER" id="PTHR33334">
    <property type="entry name" value="PROTEIN LNK1"/>
    <property type="match status" value="1"/>
</dbReference>
<feature type="compositionally biased region" description="Polar residues" evidence="1">
    <location>
        <begin position="650"/>
        <end position="665"/>
    </location>
</feature>
<name>A0ABD1FR53_SALDI</name>
<evidence type="ECO:0000313" key="3">
    <source>
        <dbReference type="Proteomes" id="UP001567538"/>
    </source>
</evidence>
<feature type="compositionally biased region" description="Polar residues" evidence="1">
    <location>
        <begin position="385"/>
        <end position="399"/>
    </location>
</feature>
<feature type="region of interest" description="Disordered" evidence="1">
    <location>
        <begin position="558"/>
        <end position="577"/>
    </location>
</feature>
<dbReference type="InterPro" id="IPR039928">
    <property type="entry name" value="LNK"/>
</dbReference>
<reference evidence="2 3" key="1">
    <citation type="submission" date="2024-06" db="EMBL/GenBank/DDBJ databases">
        <title>A chromosome level genome sequence of Diviner's sage (Salvia divinorum).</title>
        <authorList>
            <person name="Ford S.A."/>
            <person name="Ro D.-K."/>
            <person name="Ness R.W."/>
            <person name="Phillips M.A."/>
        </authorList>
    </citation>
    <scope>NUCLEOTIDE SEQUENCE [LARGE SCALE GENOMIC DNA]</scope>
    <source>
        <strain evidence="2">SAF-2024a</strain>
        <tissue evidence="2">Leaf</tissue>
    </source>
</reference>